<organism evidence="1 2">
    <name type="scientific">Mycena citricolor</name>
    <dbReference type="NCBI Taxonomy" id="2018698"/>
    <lineage>
        <taxon>Eukaryota</taxon>
        <taxon>Fungi</taxon>
        <taxon>Dikarya</taxon>
        <taxon>Basidiomycota</taxon>
        <taxon>Agaricomycotina</taxon>
        <taxon>Agaricomycetes</taxon>
        <taxon>Agaricomycetidae</taxon>
        <taxon>Agaricales</taxon>
        <taxon>Marasmiineae</taxon>
        <taxon>Mycenaceae</taxon>
        <taxon>Mycena</taxon>
    </lineage>
</organism>
<comment type="caution">
    <text evidence="1">The sequence shown here is derived from an EMBL/GenBank/DDBJ whole genome shotgun (WGS) entry which is preliminary data.</text>
</comment>
<dbReference type="AlphaFoldDB" id="A0AAD2H1G2"/>
<dbReference type="EMBL" id="CAVNYO010000110">
    <property type="protein sequence ID" value="CAK5266925.1"/>
    <property type="molecule type" value="Genomic_DNA"/>
</dbReference>
<evidence type="ECO:0000313" key="1">
    <source>
        <dbReference type="EMBL" id="CAK5266925.1"/>
    </source>
</evidence>
<sequence>MGSSASNYRLIHVMPGSEDKPPQHFHPSVFLIKRTTTESRWGWAFTCTRHLYNATMLFVGNEQKETHARITGSAFIPFDALKPGLDSVCLAFNARSLAVLSAKRKTSFGFSHVYPAHSARDTFSRRKMGL</sequence>
<evidence type="ECO:0000313" key="2">
    <source>
        <dbReference type="Proteomes" id="UP001295794"/>
    </source>
</evidence>
<dbReference type="Proteomes" id="UP001295794">
    <property type="component" value="Unassembled WGS sequence"/>
</dbReference>
<name>A0AAD2H1G2_9AGAR</name>
<keyword evidence="2" id="KW-1185">Reference proteome</keyword>
<gene>
    <name evidence="1" type="ORF">MYCIT1_LOCUS8966</name>
</gene>
<proteinExistence type="predicted"/>
<reference evidence="1" key="1">
    <citation type="submission" date="2023-11" db="EMBL/GenBank/DDBJ databases">
        <authorList>
            <person name="De Vega J J."/>
            <person name="De Vega J J."/>
        </authorList>
    </citation>
    <scope>NUCLEOTIDE SEQUENCE</scope>
</reference>
<protein>
    <submittedName>
        <fullName evidence="1">Uncharacterized protein</fullName>
    </submittedName>
</protein>
<accession>A0AAD2H1G2</accession>